<dbReference type="InParanoid" id="F0YHG8"/>
<proteinExistence type="predicted"/>
<keyword evidence="2" id="KW-1185">Reference proteome</keyword>
<dbReference type="EMBL" id="GL833141">
    <property type="protein sequence ID" value="EGB05478.1"/>
    <property type="molecule type" value="Genomic_DNA"/>
</dbReference>
<reference evidence="1 2" key="1">
    <citation type="journal article" date="2011" name="Proc. Natl. Acad. Sci. U.S.A.">
        <title>Niche of harmful alga Aureococcus anophagefferens revealed through ecogenomics.</title>
        <authorList>
            <person name="Gobler C.J."/>
            <person name="Berry D.L."/>
            <person name="Dyhrman S.T."/>
            <person name="Wilhelm S.W."/>
            <person name="Salamov A."/>
            <person name="Lobanov A.V."/>
            <person name="Zhang Y."/>
            <person name="Collier J.L."/>
            <person name="Wurch L.L."/>
            <person name="Kustka A.B."/>
            <person name="Dill B.D."/>
            <person name="Shah M."/>
            <person name="VerBerkmoes N.C."/>
            <person name="Kuo A."/>
            <person name="Terry A."/>
            <person name="Pangilinan J."/>
            <person name="Lindquist E.A."/>
            <person name="Lucas S."/>
            <person name="Paulsen I.T."/>
            <person name="Hattenrath-Lehmann T.K."/>
            <person name="Talmage S.C."/>
            <person name="Walker E.A."/>
            <person name="Koch F."/>
            <person name="Burson A.M."/>
            <person name="Marcoval M.A."/>
            <person name="Tang Y.Z."/>
            <person name="Lecleir G.R."/>
            <person name="Coyne K.J."/>
            <person name="Berg G.M."/>
            <person name="Bertrand E.M."/>
            <person name="Saito M.A."/>
            <person name="Gladyshev V.N."/>
            <person name="Grigoriev I.V."/>
        </authorList>
    </citation>
    <scope>NUCLEOTIDE SEQUENCE [LARGE SCALE GENOMIC DNA]</scope>
    <source>
        <strain evidence="2">CCMP 1984</strain>
    </source>
</reference>
<dbReference type="InterPro" id="IPR011990">
    <property type="entry name" value="TPR-like_helical_dom_sf"/>
</dbReference>
<protein>
    <recommendedName>
        <fullName evidence="3">KIF-binding protein</fullName>
    </recommendedName>
</protein>
<accession>F0YHG8</accession>
<organism evidence="2">
    <name type="scientific">Aureococcus anophagefferens</name>
    <name type="common">Harmful bloom alga</name>
    <dbReference type="NCBI Taxonomy" id="44056"/>
    <lineage>
        <taxon>Eukaryota</taxon>
        <taxon>Sar</taxon>
        <taxon>Stramenopiles</taxon>
        <taxon>Ochrophyta</taxon>
        <taxon>Pelagophyceae</taxon>
        <taxon>Pelagomonadales</taxon>
        <taxon>Pelagomonadaceae</taxon>
        <taxon>Aureococcus</taxon>
    </lineage>
</organism>
<dbReference type="SUPFAM" id="SSF48452">
    <property type="entry name" value="TPR-like"/>
    <property type="match status" value="1"/>
</dbReference>
<evidence type="ECO:0000313" key="1">
    <source>
        <dbReference type="EMBL" id="EGB05478.1"/>
    </source>
</evidence>
<dbReference type="KEGG" id="aaf:AURANDRAFT_72238"/>
<evidence type="ECO:0000313" key="2">
    <source>
        <dbReference type="Proteomes" id="UP000002729"/>
    </source>
</evidence>
<dbReference type="PANTHER" id="PTHR21581:SF6">
    <property type="entry name" value="TRAFFICKING PROTEIN PARTICLE COMPLEX SUBUNIT 12"/>
    <property type="match status" value="1"/>
</dbReference>
<dbReference type="AlphaFoldDB" id="F0YHG8"/>
<dbReference type="OrthoDB" id="428342at2759"/>
<dbReference type="GeneID" id="20228614"/>
<gene>
    <name evidence="1" type="ORF">AURANDRAFT_72238</name>
</gene>
<dbReference type="Proteomes" id="UP000002729">
    <property type="component" value="Unassembled WGS sequence"/>
</dbReference>
<evidence type="ECO:0008006" key="3">
    <source>
        <dbReference type="Google" id="ProtNLM"/>
    </source>
</evidence>
<dbReference type="RefSeq" id="XP_009039860.1">
    <property type="nucleotide sequence ID" value="XM_009041612.1"/>
</dbReference>
<dbReference type="PANTHER" id="PTHR21581">
    <property type="entry name" value="D-ALANYL-D-ALANINE CARBOXYPEPTIDASE"/>
    <property type="match status" value="1"/>
</dbReference>
<name>F0YHG8_AURAN</name>
<sequence length="209" mass="23339">MAAGEIKCSADDLAKEQAVHFTLANLCSWLDYCIGCVFLQLGCTSEAEHAFCCVSKWMLLANTPVVHSQQTNFGTHMRHSCRCLVMFAKGAYSKVMCSLERITNVASDSMEQKLAPYHAHVASELINNRAICALYLCDLEWAIASLEDAIWKDPSLHFREVTVFNLCTLYDLSSNSKTAAMRKKQLQKLALQHNIGDIDASLFRIASHE</sequence>
<dbReference type="eggNOG" id="ENOG502SE53">
    <property type="taxonomic scope" value="Eukaryota"/>
</dbReference>